<organism evidence="1 2">
    <name type="scientific">Schistosoma margrebowiei</name>
    <dbReference type="NCBI Taxonomy" id="48269"/>
    <lineage>
        <taxon>Eukaryota</taxon>
        <taxon>Metazoa</taxon>
        <taxon>Spiralia</taxon>
        <taxon>Lophotrochozoa</taxon>
        <taxon>Platyhelminthes</taxon>
        <taxon>Trematoda</taxon>
        <taxon>Digenea</taxon>
        <taxon>Strigeidida</taxon>
        <taxon>Schistosomatoidea</taxon>
        <taxon>Schistosomatidae</taxon>
        <taxon>Schistosoma</taxon>
    </lineage>
</organism>
<evidence type="ECO:0000313" key="2">
    <source>
        <dbReference type="Proteomes" id="UP000277204"/>
    </source>
</evidence>
<keyword evidence="2" id="KW-1185">Reference proteome</keyword>
<proteinExistence type="predicted"/>
<evidence type="ECO:0000313" key="1">
    <source>
        <dbReference type="EMBL" id="VDP29462.1"/>
    </source>
</evidence>
<dbReference type="AlphaFoldDB" id="A0A183MS43"/>
<gene>
    <name evidence="1" type="ORF">SMRZ_LOCUS18868</name>
</gene>
<sequence>MYMHLKVYLHSETRTQYRSVQTPWPAVEFRTRVPFYLGLVNWMYLHHRVDVHHGN</sequence>
<reference evidence="1 2" key="1">
    <citation type="submission" date="2018-11" db="EMBL/GenBank/DDBJ databases">
        <authorList>
            <consortium name="Pathogen Informatics"/>
        </authorList>
    </citation>
    <scope>NUCLEOTIDE SEQUENCE [LARGE SCALE GENOMIC DNA]</scope>
    <source>
        <strain evidence="1 2">Zambia</strain>
    </source>
</reference>
<protein>
    <submittedName>
        <fullName evidence="1">Uncharacterized protein</fullName>
    </submittedName>
</protein>
<dbReference type="Proteomes" id="UP000277204">
    <property type="component" value="Unassembled WGS sequence"/>
</dbReference>
<accession>A0A183MS43</accession>
<dbReference type="EMBL" id="UZAI01017783">
    <property type="protein sequence ID" value="VDP29462.1"/>
    <property type="molecule type" value="Genomic_DNA"/>
</dbReference>
<name>A0A183MS43_9TREM</name>